<comment type="caution">
    <text evidence="2">The sequence shown here is derived from an EMBL/GenBank/DDBJ whole genome shotgun (WGS) entry which is preliminary data.</text>
</comment>
<gene>
    <name evidence="2" type="primary">AVEN_31919_1</name>
    <name evidence="2" type="ORF">TNCT_440881</name>
</gene>
<dbReference type="AlphaFoldDB" id="A0A8X6GCA7"/>
<accession>A0A8X6GCA7</accession>
<organism evidence="2 3">
    <name type="scientific">Trichonephila clavata</name>
    <name type="common">Joro spider</name>
    <name type="synonym">Nephila clavata</name>
    <dbReference type="NCBI Taxonomy" id="2740835"/>
    <lineage>
        <taxon>Eukaryota</taxon>
        <taxon>Metazoa</taxon>
        <taxon>Ecdysozoa</taxon>
        <taxon>Arthropoda</taxon>
        <taxon>Chelicerata</taxon>
        <taxon>Arachnida</taxon>
        <taxon>Araneae</taxon>
        <taxon>Araneomorphae</taxon>
        <taxon>Entelegynae</taxon>
        <taxon>Araneoidea</taxon>
        <taxon>Nephilidae</taxon>
        <taxon>Trichonephila</taxon>
    </lineage>
</organism>
<sequence>MQVHTDIQAISFWLLKYESYIREVDLVLRKIFDEWGSKQRDISLLQKYRKFNLDKIERAIKEIAIREEVIKAGKKEAEREIEKKRQEAIRRRSSIVVSRIHACHHFLFVHFNRNSKNNRSIKIKRIKSGLD</sequence>
<evidence type="ECO:0000256" key="1">
    <source>
        <dbReference type="SAM" id="Coils"/>
    </source>
</evidence>
<keyword evidence="1" id="KW-0175">Coiled coil</keyword>
<name>A0A8X6GCA7_TRICU</name>
<dbReference type="EMBL" id="BMAO01005507">
    <property type="protein sequence ID" value="GFR01846.1"/>
    <property type="molecule type" value="Genomic_DNA"/>
</dbReference>
<dbReference type="Proteomes" id="UP000887116">
    <property type="component" value="Unassembled WGS sequence"/>
</dbReference>
<feature type="coiled-coil region" evidence="1">
    <location>
        <begin position="67"/>
        <end position="94"/>
    </location>
</feature>
<evidence type="ECO:0000313" key="3">
    <source>
        <dbReference type="Proteomes" id="UP000887116"/>
    </source>
</evidence>
<evidence type="ECO:0000313" key="2">
    <source>
        <dbReference type="EMBL" id="GFR01846.1"/>
    </source>
</evidence>
<reference evidence="2" key="1">
    <citation type="submission" date="2020-07" db="EMBL/GenBank/DDBJ databases">
        <title>Multicomponent nature underlies the extraordinary mechanical properties of spider dragline silk.</title>
        <authorList>
            <person name="Kono N."/>
            <person name="Nakamura H."/>
            <person name="Mori M."/>
            <person name="Yoshida Y."/>
            <person name="Ohtoshi R."/>
            <person name="Malay A.D."/>
            <person name="Moran D.A.P."/>
            <person name="Tomita M."/>
            <person name="Numata K."/>
            <person name="Arakawa K."/>
        </authorList>
    </citation>
    <scope>NUCLEOTIDE SEQUENCE</scope>
</reference>
<protein>
    <submittedName>
        <fullName evidence="2">Uncharacterized protein</fullName>
    </submittedName>
</protein>
<proteinExistence type="predicted"/>
<dbReference type="OrthoDB" id="6434381at2759"/>
<keyword evidence="3" id="KW-1185">Reference proteome</keyword>